<accession>A0A855EZF3</accession>
<evidence type="ECO:0000313" key="2">
    <source>
        <dbReference type="Proteomes" id="UP000222768"/>
    </source>
</evidence>
<name>A0A855EZF3_9ENTR</name>
<protein>
    <submittedName>
        <fullName evidence="1">Uncharacterized protein</fullName>
    </submittedName>
</protein>
<dbReference type="RefSeq" id="WP_051916099.1">
    <property type="nucleotide sequence ID" value="NZ_CP083630.1"/>
</dbReference>
<evidence type="ECO:0000313" key="1">
    <source>
        <dbReference type="EMBL" id="PHH06901.1"/>
    </source>
</evidence>
<organism evidence="1 2">
    <name type="scientific">Leclercia adecarboxylata</name>
    <dbReference type="NCBI Taxonomy" id="83655"/>
    <lineage>
        <taxon>Bacteria</taxon>
        <taxon>Pseudomonadati</taxon>
        <taxon>Pseudomonadota</taxon>
        <taxon>Gammaproteobacteria</taxon>
        <taxon>Enterobacterales</taxon>
        <taxon>Enterobacteriaceae</taxon>
        <taxon>Leclercia</taxon>
    </lineage>
</organism>
<gene>
    <name evidence="1" type="ORF">CRX53_24660</name>
</gene>
<sequence length="223" mass="25448">MGQKHTPFTSLSRRKRRAKALRVKNLIYRERDRLGGTFFDECDQDVALASGHWTWSDILFLSHDPALFWNAEIVTANVAFADAVEDIAFNEALSKLDAAEKDDLMHVDFIPDVSSQGKTWLRNPPRHYPQFDGLTFHDFVDKRALEITRDNPPAIYCGYRILPGYAFGMGLQMVVDADRLNRAVIETAIADFRARGERHWMSDVPARVCYSGHPVCTSLKMQE</sequence>
<dbReference type="EMBL" id="PDLK01000002">
    <property type="protein sequence ID" value="PHH06901.1"/>
    <property type="molecule type" value="Genomic_DNA"/>
</dbReference>
<dbReference type="AlphaFoldDB" id="A0A855EZF3"/>
<dbReference type="Proteomes" id="UP000222768">
    <property type="component" value="Unassembled WGS sequence"/>
</dbReference>
<proteinExistence type="predicted"/>
<reference evidence="2" key="1">
    <citation type="submission" date="2017-09" db="EMBL/GenBank/DDBJ databases">
        <title>FDA dAtabase for Regulatory Grade micrObial Sequences (FDA-ARGOS): Supporting development and validation of Infectious Disease Dx tests.</title>
        <authorList>
            <person name="Minogue T."/>
            <person name="Wolcott M."/>
            <person name="Wasieloski L."/>
            <person name="Aguilar W."/>
            <person name="Moore D."/>
            <person name="Tallon L."/>
            <person name="Sadzewicz L."/>
            <person name="Ott S."/>
            <person name="Zhao X."/>
            <person name="Nagaraj S."/>
            <person name="Vavikolanu K."/>
            <person name="Aluvathingal J."/>
            <person name="Nadendla S."/>
            <person name="Sichtig H."/>
        </authorList>
    </citation>
    <scope>NUCLEOTIDE SEQUENCE [LARGE SCALE GENOMIC DNA]</scope>
    <source>
        <strain evidence="2">FDAARGOS_404</strain>
    </source>
</reference>
<comment type="caution">
    <text evidence="1">The sequence shown here is derived from an EMBL/GenBank/DDBJ whole genome shotgun (WGS) entry which is preliminary data.</text>
</comment>